<dbReference type="SUPFAM" id="SSF75169">
    <property type="entry name" value="DsrEFH-like"/>
    <property type="match status" value="1"/>
</dbReference>
<evidence type="ECO:0000313" key="2">
    <source>
        <dbReference type="EMBL" id="AEO08300.1"/>
    </source>
</evidence>
<dbReference type="Gene3D" id="3.40.1260.10">
    <property type="entry name" value="DsrEFH-like"/>
    <property type="match status" value="1"/>
</dbReference>
<dbReference type="InterPro" id="IPR017462">
    <property type="entry name" value="Sulphur_relay_TusC/DsrF"/>
</dbReference>
<dbReference type="OrthoDB" id="9789418at2"/>
<dbReference type="KEGG" id="buh:BUAMB_506"/>
<dbReference type="RefSeq" id="WP_014500202.1">
    <property type="nucleotide sequence ID" value="NC_017259.1"/>
</dbReference>
<dbReference type="EMBL" id="CP002648">
    <property type="protein sequence ID" value="AEO08300.1"/>
    <property type="molecule type" value="Genomic_DNA"/>
</dbReference>
<accession>G2LQ13</accession>
<dbReference type="NCBIfam" id="TIGR03010">
    <property type="entry name" value="sulf_tusC_dsrF"/>
    <property type="match status" value="1"/>
</dbReference>
<proteinExistence type="inferred from homology"/>
<evidence type="ECO:0000256" key="1">
    <source>
        <dbReference type="ARBA" id="ARBA00005996"/>
    </source>
</evidence>
<dbReference type="eggNOG" id="COG2923">
    <property type="taxonomic scope" value="Bacteria"/>
</dbReference>
<evidence type="ECO:0000313" key="3">
    <source>
        <dbReference type="Proteomes" id="UP000006139"/>
    </source>
</evidence>
<dbReference type="HOGENOM" id="CLU_155943_1_0_6"/>
<protein>
    <submittedName>
        <fullName evidence="2">Sulfur relay protein TusC</fullName>
    </submittedName>
</protein>
<organism evidence="2 3">
    <name type="scientific">Buchnera aphidicola str. Ua</name>
    <name type="common">Uroleucon ambrosiae</name>
    <dbReference type="NCBI Taxonomy" id="1005057"/>
    <lineage>
        <taxon>Bacteria</taxon>
        <taxon>Pseudomonadati</taxon>
        <taxon>Pseudomonadota</taxon>
        <taxon>Gammaproteobacteria</taxon>
        <taxon>Enterobacterales</taxon>
        <taxon>Erwiniaceae</taxon>
        <taxon>Buchnera</taxon>
    </lineage>
</organism>
<name>G2LQ13_BUCUM</name>
<dbReference type="NCBIfam" id="NF001238">
    <property type="entry name" value="PRK00211.1"/>
    <property type="match status" value="1"/>
</dbReference>
<dbReference type="AlphaFoldDB" id="G2LQ13"/>
<comment type="similarity">
    <text evidence="1">Belongs to the DsrF/TusC family.</text>
</comment>
<sequence>MNKIACIFSRAPHGTSFGREGLDAIFGLSSILKKISVFFIGDGVLQLIQNYKLEKILSRDYTPAFSILSMYDIKDLYCCESSLKERGLNNNINFTLNITILDAYLLRLKLEHVDLIINF</sequence>
<gene>
    <name evidence="2" type="primary">yheM</name>
    <name evidence="2" type="ORF">BUAMB_506</name>
</gene>
<dbReference type="PANTHER" id="PTHR38780:SF1">
    <property type="entry name" value="PROTEIN TUSC"/>
    <property type="match status" value="1"/>
</dbReference>
<reference evidence="2 3" key="1">
    <citation type="journal article" date="2011" name="PLoS Genet.">
        <title>Sequence conservation and functional constraint on intergenic spacers in reduced genomes of the obligate symbiont buchnera.</title>
        <authorList>
            <person name="Degnan P.H."/>
            <person name="Ochman H."/>
            <person name="Moran N.A."/>
        </authorList>
    </citation>
    <scope>NUCLEOTIDE SEQUENCE [LARGE SCALE GENOMIC DNA]</scope>
    <source>
        <strain evidence="2 3">Ua</strain>
    </source>
</reference>
<dbReference type="PANTHER" id="PTHR38780">
    <property type="entry name" value="PROTEIN TUSC"/>
    <property type="match status" value="1"/>
</dbReference>
<dbReference type="PATRIC" id="fig|1005057.4.peg.484"/>
<dbReference type="InterPro" id="IPR003787">
    <property type="entry name" value="Sulphur_relay_DsrE/F-like"/>
</dbReference>
<dbReference type="Proteomes" id="UP000006139">
    <property type="component" value="Chromosome"/>
</dbReference>
<dbReference type="InterPro" id="IPR027396">
    <property type="entry name" value="DsrEFH-like"/>
</dbReference>
<dbReference type="STRING" id="1005057.BUAMB_506"/>
<dbReference type="Pfam" id="PF02635">
    <property type="entry name" value="DsrE"/>
    <property type="match status" value="1"/>
</dbReference>